<proteinExistence type="predicted"/>
<organism evidence="2 3">
    <name type="scientific">Mycolicibacterium obuense</name>
    <dbReference type="NCBI Taxonomy" id="1807"/>
    <lineage>
        <taxon>Bacteria</taxon>
        <taxon>Bacillati</taxon>
        <taxon>Actinomycetota</taxon>
        <taxon>Actinomycetes</taxon>
        <taxon>Mycobacteriales</taxon>
        <taxon>Mycobacteriaceae</taxon>
        <taxon>Mycolicibacterium</taxon>
    </lineage>
</organism>
<evidence type="ECO:0000313" key="2">
    <source>
        <dbReference type="EMBL" id="KKE99282.1"/>
    </source>
</evidence>
<comment type="caution">
    <text evidence="2">The sequence shown here is derived from an EMBL/GenBank/DDBJ whole genome shotgun (WGS) entry which is preliminary data.</text>
</comment>
<dbReference type="EMBL" id="LAUZ02000111">
    <property type="protein sequence ID" value="KKE99282.1"/>
    <property type="molecule type" value="Genomic_DNA"/>
</dbReference>
<dbReference type="AlphaFoldDB" id="A0A0M2JWJ9"/>
<dbReference type="InterPro" id="IPR012654">
    <property type="entry name" value="CHP02391"/>
</dbReference>
<dbReference type="Pfam" id="PF09509">
    <property type="entry name" value="Hypoth_Ymh"/>
    <property type="match status" value="1"/>
</dbReference>
<name>A0A0M2JWJ9_9MYCO</name>
<feature type="domain" description="Conserved hypothetical protein CHP02391" evidence="1">
    <location>
        <begin position="59"/>
        <end position="181"/>
    </location>
</feature>
<accession>A0A0M2JWJ9</accession>
<evidence type="ECO:0000313" key="3">
    <source>
        <dbReference type="Proteomes" id="UP000034150"/>
    </source>
</evidence>
<dbReference type="Proteomes" id="UP000034150">
    <property type="component" value="Unassembled WGS sequence"/>
</dbReference>
<keyword evidence="3" id="KW-1185">Reference proteome</keyword>
<evidence type="ECO:0000259" key="1">
    <source>
        <dbReference type="Pfam" id="PF09509"/>
    </source>
</evidence>
<reference evidence="2 3" key="1">
    <citation type="journal article" date="2015" name="Genome Announc.">
        <title>Draft Genome Sequence of Mycobacterium obuense Strain UC1, Isolated from Patient Sputum.</title>
        <authorList>
            <person name="Greninger A.L."/>
            <person name="Cunningham G."/>
            <person name="Hsu E.D."/>
            <person name="Yu J.M."/>
            <person name="Chiu C.Y."/>
            <person name="Miller S."/>
        </authorList>
    </citation>
    <scope>NUCLEOTIDE SEQUENCE [LARGE SCALE GENOMIC DNA]</scope>
    <source>
        <strain evidence="2 3">UC1</strain>
    </source>
</reference>
<gene>
    <name evidence="2" type="ORF">WN67_24850</name>
</gene>
<sequence>MLGIKNVDELVRPIQGRAYIELQSGIVLARRALGHLRSAHETSLFISGTSAPTMAADALHRLVWNAAADLWGDGHYSSAVQRAATFLNAHVQDLTGRRDVSDNNLMAQVFSPSPPEIGKPRLRWPGEDTDLTVKAMRTGILQFAQGCFAAIRNPATHGTVELDPQEALEQLAILSTLARWIEQCELVRFDGE</sequence>
<dbReference type="PATRIC" id="fig|1807.13.peg.5586"/>
<protein>
    <recommendedName>
        <fullName evidence="1">Conserved hypothetical protein CHP02391 domain-containing protein</fullName>
    </recommendedName>
</protein>